<feature type="signal peptide" evidence="3">
    <location>
        <begin position="1"/>
        <end position="23"/>
    </location>
</feature>
<evidence type="ECO:0000259" key="4">
    <source>
        <dbReference type="Pfam" id="PF24568"/>
    </source>
</evidence>
<evidence type="ECO:0000256" key="3">
    <source>
        <dbReference type="SAM" id="SignalP"/>
    </source>
</evidence>
<dbReference type="Pfam" id="PF24568">
    <property type="entry name" value="CC_PcsB"/>
    <property type="match status" value="1"/>
</dbReference>
<evidence type="ECO:0000256" key="1">
    <source>
        <dbReference type="ARBA" id="ARBA00022729"/>
    </source>
</evidence>
<proteinExistence type="predicted"/>
<evidence type="ECO:0000313" key="5">
    <source>
        <dbReference type="EMBL" id="OGC92296.1"/>
    </source>
</evidence>
<dbReference type="Gene3D" id="2.70.70.10">
    <property type="entry name" value="Glucose Permease (Domain IIA)"/>
    <property type="match status" value="2"/>
</dbReference>
<evidence type="ECO:0000256" key="2">
    <source>
        <dbReference type="SAM" id="Coils"/>
    </source>
</evidence>
<feature type="domain" description="Peptidoglycan hydrolase PcsB coiled-coil" evidence="4">
    <location>
        <begin position="82"/>
        <end position="146"/>
    </location>
</feature>
<dbReference type="EMBL" id="MEXH01000018">
    <property type="protein sequence ID" value="OGC92296.1"/>
    <property type="molecule type" value="Genomic_DNA"/>
</dbReference>
<evidence type="ECO:0000313" key="6">
    <source>
        <dbReference type="Proteomes" id="UP000178176"/>
    </source>
</evidence>
<keyword evidence="1 3" id="KW-0732">Signal</keyword>
<comment type="caution">
    <text evidence="5">The sequence shown here is derived from an EMBL/GenBank/DDBJ whole genome shotgun (WGS) entry which is preliminary data.</text>
</comment>
<dbReference type="InterPro" id="IPR050570">
    <property type="entry name" value="Cell_wall_metabolism_enzyme"/>
</dbReference>
<sequence length="358" mass="40767">MRKFLLVLASTLLLFHSSTLVFADTISDKQKQIEELEKKVVSLQTQAKTLASQIVYYDSRITLTTLKISQSEDLIVTIAGKINLLEDKLQKRSRILERQIIQTYKQGRQDFLSLFLASQSFSDTLNRFKYLQVLQDNNRKFLHDTQVVQTNYSNQKILLEESRKRLETEKKNLAEIRAERDNLLKQTKNDEVVYQKQLEQAKLELQAIEQALASAKKEGPVKVGDPIALVGNSGYPSCSTGAHLHFEVRLNDSWANAESYLKPITDKWGLKIGSGSWDWPLRGDIEITQRYGKTPYSYRYVYSDGIHTGIDMVSSESVIRAPADGTLYSYTGKCGSSELKIKYIDHGSGLKTLYLHVQ</sequence>
<feature type="chain" id="PRO_5009515735" description="Peptidoglycan hydrolase PcsB coiled-coil domain-containing protein" evidence="3">
    <location>
        <begin position="24"/>
        <end position="358"/>
    </location>
</feature>
<feature type="coiled-coil region" evidence="2">
    <location>
        <begin position="156"/>
        <end position="218"/>
    </location>
</feature>
<dbReference type="InterPro" id="IPR011055">
    <property type="entry name" value="Dup_hybrid_motif"/>
</dbReference>
<name>A0A1F4YEV8_9BACT</name>
<dbReference type="PANTHER" id="PTHR21666:SF270">
    <property type="entry name" value="MUREIN HYDROLASE ACTIVATOR ENVC"/>
    <property type="match status" value="1"/>
</dbReference>
<dbReference type="AlphaFoldDB" id="A0A1F4YEV8"/>
<dbReference type="SUPFAM" id="SSF51261">
    <property type="entry name" value="Duplicated hybrid motif"/>
    <property type="match status" value="2"/>
</dbReference>
<dbReference type="Gene3D" id="6.10.250.3150">
    <property type="match status" value="1"/>
</dbReference>
<organism evidence="5 6">
    <name type="scientific">Candidatus Amesbacteria bacterium RIFCSPHIGHO2_01_FULL_48_32b</name>
    <dbReference type="NCBI Taxonomy" id="1797253"/>
    <lineage>
        <taxon>Bacteria</taxon>
        <taxon>Candidatus Amesiibacteriota</taxon>
    </lineage>
</organism>
<keyword evidence="2" id="KW-0175">Coiled coil</keyword>
<gene>
    <name evidence="5" type="ORF">A2876_05275</name>
</gene>
<dbReference type="InterPro" id="IPR057309">
    <property type="entry name" value="PcsB_CC"/>
</dbReference>
<dbReference type="CDD" id="cd12797">
    <property type="entry name" value="M23_peptidase"/>
    <property type="match status" value="2"/>
</dbReference>
<dbReference type="PANTHER" id="PTHR21666">
    <property type="entry name" value="PEPTIDASE-RELATED"/>
    <property type="match status" value="1"/>
</dbReference>
<dbReference type="GO" id="GO:0004222">
    <property type="term" value="F:metalloendopeptidase activity"/>
    <property type="evidence" value="ECO:0007669"/>
    <property type="project" value="TreeGrafter"/>
</dbReference>
<protein>
    <recommendedName>
        <fullName evidence="4">Peptidoglycan hydrolase PcsB coiled-coil domain-containing protein</fullName>
    </recommendedName>
</protein>
<accession>A0A1F4YEV8</accession>
<reference evidence="5 6" key="1">
    <citation type="journal article" date="2016" name="Nat. Commun.">
        <title>Thousands of microbial genomes shed light on interconnected biogeochemical processes in an aquifer system.</title>
        <authorList>
            <person name="Anantharaman K."/>
            <person name="Brown C.T."/>
            <person name="Hug L.A."/>
            <person name="Sharon I."/>
            <person name="Castelle C.J."/>
            <person name="Probst A.J."/>
            <person name="Thomas B.C."/>
            <person name="Singh A."/>
            <person name="Wilkins M.J."/>
            <person name="Karaoz U."/>
            <person name="Brodie E.L."/>
            <person name="Williams K.H."/>
            <person name="Hubbard S.S."/>
            <person name="Banfield J.F."/>
        </authorList>
    </citation>
    <scope>NUCLEOTIDE SEQUENCE [LARGE SCALE GENOMIC DNA]</scope>
</reference>
<feature type="coiled-coil region" evidence="2">
    <location>
        <begin position="26"/>
        <end position="53"/>
    </location>
</feature>
<dbReference type="Proteomes" id="UP000178176">
    <property type="component" value="Unassembled WGS sequence"/>
</dbReference>